<feature type="domain" description="Uncharacterized protein YyaB-like PH" evidence="2">
    <location>
        <begin position="61"/>
        <end position="135"/>
    </location>
</feature>
<evidence type="ECO:0000313" key="3">
    <source>
        <dbReference type="EMBL" id="MCM2677389.1"/>
    </source>
</evidence>
<dbReference type="RefSeq" id="WP_251611113.1">
    <property type="nucleotide sequence ID" value="NZ_JAMQJY010000003.1"/>
</dbReference>
<dbReference type="InterPro" id="IPR009589">
    <property type="entry name" value="PH_YyaB-like"/>
</dbReference>
<comment type="caution">
    <text evidence="3">The sequence shown here is derived from an EMBL/GenBank/DDBJ whole genome shotgun (WGS) entry which is preliminary data.</text>
</comment>
<keyword evidence="1" id="KW-0812">Transmembrane</keyword>
<reference evidence="3" key="1">
    <citation type="submission" date="2022-06" db="EMBL/GenBank/DDBJ databases">
        <title>Alkalicoccobacillus porphyridii sp. nov., isolated from a marine red alga, Porphyridium purpureum and reclassification of Shouchella plakortidis and Shouchella gibsonii as Alkalicoccobacillus plakortidis comb. nov. and Alkalicoccobacillus gibsonii comb. nov.</title>
        <authorList>
            <person name="Kim K.H."/>
            <person name="Lee J.K."/>
            <person name="Han D.M."/>
            <person name="Baek J.H."/>
            <person name="Jeon C.O."/>
        </authorList>
    </citation>
    <scope>NUCLEOTIDE SEQUENCE</scope>
    <source>
        <strain evidence="3">DSM 19153</strain>
    </source>
</reference>
<keyword evidence="1" id="KW-1133">Transmembrane helix</keyword>
<sequence length="143" mass="16461">MKFKPKKDLLYGLILLPLGIFFIGFGASFPFIFEANLVSIFVITGLCIPLGFFFLWCWFGTSYLISEETLVVKQGPFSRSITIDKIETIERNTMPLLSSTALSLESYIIQYKPYQTFIIAPENIEEFVGKLQEKNNHIKFTRK</sequence>
<keyword evidence="1" id="KW-0472">Membrane</keyword>
<organism evidence="3 4">
    <name type="scientific">Alkalicoccobacillus plakortidis</name>
    <dbReference type="NCBI Taxonomy" id="444060"/>
    <lineage>
        <taxon>Bacteria</taxon>
        <taxon>Bacillati</taxon>
        <taxon>Bacillota</taxon>
        <taxon>Bacilli</taxon>
        <taxon>Bacillales</taxon>
        <taxon>Bacillaceae</taxon>
        <taxon>Alkalicoccobacillus</taxon>
    </lineage>
</organism>
<feature type="transmembrane region" description="Helical" evidence="1">
    <location>
        <begin position="9"/>
        <end position="32"/>
    </location>
</feature>
<evidence type="ECO:0000256" key="1">
    <source>
        <dbReference type="SAM" id="Phobius"/>
    </source>
</evidence>
<name>A0ABT0XNA2_9BACI</name>
<accession>A0ABT0XNA2</accession>
<protein>
    <submittedName>
        <fullName evidence="3">PH domain-containing protein</fullName>
    </submittedName>
</protein>
<evidence type="ECO:0000259" key="2">
    <source>
        <dbReference type="Pfam" id="PF06713"/>
    </source>
</evidence>
<proteinExistence type="predicted"/>
<keyword evidence="4" id="KW-1185">Reference proteome</keyword>
<evidence type="ECO:0000313" key="4">
    <source>
        <dbReference type="Proteomes" id="UP001203665"/>
    </source>
</evidence>
<dbReference type="Proteomes" id="UP001203665">
    <property type="component" value="Unassembled WGS sequence"/>
</dbReference>
<feature type="transmembrane region" description="Helical" evidence="1">
    <location>
        <begin position="38"/>
        <end position="59"/>
    </location>
</feature>
<gene>
    <name evidence="3" type="ORF">NDM98_19390</name>
</gene>
<dbReference type="EMBL" id="JAMQJY010000003">
    <property type="protein sequence ID" value="MCM2677389.1"/>
    <property type="molecule type" value="Genomic_DNA"/>
</dbReference>
<dbReference type="Pfam" id="PF06713">
    <property type="entry name" value="bPH_4"/>
    <property type="match status" value="1"/>
</dbReference>